<feature type="domain" description="Di19 zinc-binding" evidence="2">
    <location>
        <begin position="71"/>
        <end position="101"/>
    </location>
</feature>
<feature type="domain" description="Di19 zinc-binding" evidence="2">
    <location>
        <begin position="125"/>
        <end position="163"/>
    </location>
</feature>
<dbReference type="PANTHER" id="PTHR31875:SF6">
    <property type="entry name" value="PROTEIN DEHYDRATION-INDUCED 19"/>
    <property type="match status" value="1"/>
</dbReference>
<dbReference type="InterPro" id="IPR027935">
    <property type="entry name" value="Di19_C"/>
</dbReference>
<dbReference type="Pfam" id="PF14571">
    <property type="entry name" value="Di19_C"/>
    <property type="match status" value="1"/>
</dbReference>
<evidence type="ECO:0000313" key="4">
    <source>
        <dbReference type="EMBL" id="KAG6480677.1"/>
    </source>
</evidence>
<comment type="caution">
    <text evidence="4">The sequence shown here is derived from an EMBL/GenBank/DDBJ whole genome shotgun (WGS) entry which is preliminary data.</text>
</comment>
<dbReference type="PANTHER" id="PTHR31875">
    <property type="entry name" value="PROTEIN DEHYDRATION-INDUCED 19"/>
    <property type="match status" value="1"/>
</dbReference>
<evidence type="ECO:0000259" key="3">
    <source>
        <dbReference type="Pfam" id="PF14571"/>
    </source>
</evidence>
<evidence type="ECO:0000313" key="5">
    <source>
        <dbReference type="Proteomes" id="UP000734854"/>
    </source>
</evidence>
<comment type="similarity">
    <text evidence="1">Belongs to the Di19 family.</text>
</comment>
<dbReference type="AlphaFoldDB" id="A0A8J5KIB2"/>
<name>A0A8J5KIB2_ZINOF</name>
<dbReference type="Pfam" id="PF05605">
    <property type="entry name" value="zf-Di19"/>
    <property type="match status" value="2"/>
</dbReference>
<feature type="domain" description="Di19 C-terminal" evidence="3">
    <location>
        <begin position="180"/>
        <end position="286"/>
    </location>
</feature>
<organism evidence="4 5">
    <name type="scientific">Zingiber officinale</name>
    <name type="common">Ginger</name>
    <name type="synonym">Amomum zingiber</name>
    <dbReference type="NCBI Taxonomy" id="94328"/>
    <lineage>
        <taxon>Eukaryota</taxon>
        <taxon>Viridiplantae</taxon>
        <taxon>Streptophyta</taxon>
        <taxon>Embryophyta</taxon>
        <taxon>Tracheophyta</taxon>
        <taxon>Spermatophyta</taxon>
        <taxon>Magnoliopsida</taxon>
        <taxon>Liliopsida</taxon>
        <taxon>Zingiberales</taxon>
        <taxon>Zingiberaceae</taxon>
        <taxon>Zingiber</taxon>
    </lineage>
</organism>
<protein>
    <submittedName>
        <fullName evidence="4">Uncharacterized protein</fullName>
    </submittedName>
</protein>
<evidence type="ECO:0000256" key="1">
    <source>
        <dbReference type="ARBA" id="ARBA00007109"/>
    </source>
</evidence>
<dbReference type="InterPro" id="IPR008598">
    <property type="entry name" value="Di19_Zn-bd"/>
</dbReference>
<sequence length="289" mass="32626">MGTRVLTPSSGHVRRLCNKNYSGFPKTMDSDLWISRLAAAKRHYSTQHQQNVQSDRLSIDEFEMEEEPRPDFTCPYCYEDHDISSLCSHIEEEHAFESTAAMLADNTFVGRKKMNGYVPLSTSQHLSCSFLEELVFASIAVVCPICSIKVAKDMLNHITLQHGHIFKISFLFAIPSNQTLSLLGRDLREAHLQILLGNAGRRNNNEESNIASDSFLSSLFMNFPTSEVEESSKPSTDDNAFLKTESDLPSFISSLSSSLTHEQKEQRRKQATVRATFVQDLLFSTLFDD</sequence>
<reference evidence="4 5" key="1">
    <citation type="submission" date="2020-08" db="EMBL/GenBank/DDBJ databases">
        <title>Plant Genome Project.</title>
        <authorList>
            <person name="Zhang R.-G."/>
        </authorList>
    </citation>
    <scope>NUCLEOTIDE SEQUENCE [LARGE SCALE GENOMIC DNA]</scope>
    <source>
        <tissue evidence="4">Rhizome</tissue>
    </source>
</reference>
<dbReference type="EMBL" id="JACMSC010000016">
    <property type="protein sequence ID" value="KAG6480677.1"/>
    <property type="molecule type" value="Genomic_DNA"/>
</dbReference>
<dbReference type="InterPro" id="IPR033347">
    <property type="entry name" value="Di19"/>
</dbReference>
<gene>
    <name evidence="4" type="ORF">ZIOFF_057262</name>
</gene>
<dbReference type="Proteomes" id="UP000734854">
    <property type="component" value="Unassembled WGS sequence"/>
</dbReference>
<accession>A0A8J5KIB2</accession>
<evidence type="ECO:0000259" key="2">
    <source>
        <dbReference type="Pfam" id="PF05605"/>
    </source>
</evidence>
<keyword evidence="5" id="KW-1185">Reference proteome</keyword>
<proteinExistence type="inferred from homology"/>